<proteinExistence type="predicted"/>
<name>A0A1T3C7A8_9HYPO</name>
<organism evidence="1 2">
    <name type="scientific">Trichoderma guizhouense</name>
    <dbReference type="NCBI Taxonomy" id="1491466"/>
    <lineage>
        <taxon>Eukaryota</taxon>
        <taxon>Fungi</taxon>
        <taxon>Dikarya</taxon>
        <taxon>Ascomycota</taxon>
        <taxon>Pezizomycotina</taxon>
        <taxon>Sordariomycetes</taxon>
        <taxon>Hypocreomycetidae</taxon>
        <taxon>Hypocreales</taxon>
        <taxon>Hypocreaceae</taxon>
        <taxon>Trichoderma</taxon>
    </lineage>
</organism>
<evidence type="ECO:0000313" key="1">
    <source>
        <dbReference type="EMBL" id="OPB36871.1"/>
    </source>
</evidence>
<reference evidence="1 2" key="1">
    <citation type="submission" date="2016-04" db="EMBL/GenBank/DDBJ databases">
        <title>Multiple horizontal gene transfer events from other fungi enriched the ability of the initially mycotrophic fungus Trichoderma (Ascomycota) to feed on dead plant biomass.</title>
        <authorList>
            <person name="Atanasova L."/>
            <person name="Chenthamara K."/>
            <person name="Zhang J."/>
            <person name="Grujic M."/>
            <person name="Henrissat B."/>
            <person name="Kuo A."/>
            <person name="Aertz A."/>
            <person name="Salamov A."/>
            <person name="Lipzen A."/>
            <person name="Labutti K."/>
            <person name="Barry K."/>
            <person name="Miao Y."/>
            <person name="Rahimi M.J."/>
            <person name="Shen Q."/>
            <person name="Grigoriev I.V."/>
            <person name="Kubicek C.P."/>
            <person name="Druzhinina I.S."/>
        </authorList>
    </citation>
    <scope>NUCLEOTIDE SEQUENCE [LARGE SCALE GENOMIC DNA]</scope>
    <source>
        <strain evidence="1 2">NJAU 4742</strain>
    </source>
</reference>
<accession>A0A1T3C7A8</accession>
<sequence>MAQLPYRTEVATEPMIFGMGSSIRLGKRHYNSSLEGSGVANHRRQIALPSNQLIMRKLSRLLGNIASVIWSDCYLPNDSFEAFKYESQIAGPG</sequence>
<dbReference type="EMBL" id="LVVK01000023">
    <property type="protein sequence ID" value="OPB36871.1"/>
    <property type="molecule type" value="Genomic_DNA"/>
</dbReference>
<protein>
    <submittedName>
        <fullName evidence="1">Uncharacterized protein</fullName>
    </submittedName>
</protein>
<keyword evidence="2" id="KW-1185">Reference proteome</keyword>
<gene>
    <name evidence="1" type="ORF">A0O28_0059510</name>
</gene>
<dbReference type="AlphaFoldDB" id="A0A1T3C7A8"/>
<dbReference type="Proteomes" id="UP000191004">
    <property type="component" value="Unassembled WGS sequence"/>
</dbReference>
<evidence type="ECO:0000313" key="2">
    <source>
        <dbReference type="Proteomes" id="UP000191004"/>
    </source>
</evidence>
<comment type="caution">
    <text evidence="1">The sequence shown here is derived from an EMBL/GenBank/DDBJ whole genome shotgun (WGS) entry which is preliminary data.</text>
</comment>